<accession>A0A7K1FLX8</accession>
<evidence type="ECO:0000313" key="4">
    <source>
        <dbReference type="Proteomes" id="UP000460221"/>
    </source>
</evidence>
<evidence type="ECO:0000256" key="1">
    <source>
        <dbReference type="ARBA" id="ARBA00006479"/>
    </source>
</evidence>
<name>A0A7K1FLX8_9ACTN</name>
<comment type="similarity">
    <text evidence="1">Belongs to the ROK (NagC/XylR) family.</text>
</comment>
<gene>
    <name evidence="3" type="ORF">GIS00_08055</name>
</gene>
<dbReference type="PANTHER" id="PTHR18964:SF149">
    <property type="entry name" value="BIFUNCTIONAL UDP-N-ACETYLGLUCOSAMINE 2-EPIMERASE_N-ACETYLMANNOSAMINE KINASE"/>
    <property type="match status" value="1"/>
</dbReference>
<dbReference type="EMBL" id="WLYK01000001">
    <property type="protein sequence ID" value="MTD13894.1"/>
    <property type="molecule type" value="Genomic_DNA"/>
</dbReference>
<dbReference type="Gene3D" id="3.30.420.40">
    <property type="match status" value="2"/>
</dbReference>
<dbReference type="Gene3D" id="1.10.10.10">
    <property type="entry name" value="Winged helix-like DNA-binding domain superfamily/Winged helix DNA-binding domain"/>
    <property type="match status" value="1"/>
</dbReference>
<dbReference type="InterPro" id="IPR043129">
    <property type="entry name" value="ATPase_NBD"/>
</dbReference>
<evidence type="ECO:0000256" key="2">
    <source>
        <dbReference type="SAM" id="MobiDB-lite"/>
    </source>
</evidence>
<dbReference type="InterPro" id="IPR036388">
    <property type="entry name" value="WH-like_DNA-bd_sf"/>
</dbReference>
<dbReference type="SUPFAM" id="SSF46785">
    <property type="entry name" value="Winged helix' DNA-binding domain"/>
    <property type="match status" value="1"/>
</dbReference>
<dbReference type="Pfam" id="PF00480">
    <property type="entry name" value="ROK"/>
    <property type="match status" value="1"/>
</dbReference>
<dbReference type="InterPro" id="IPR000600">
    <property type="entry name" value="ROK"/>
</dbReference>
<evidence type="ECO:0000313" key="3">
    <source>
        <dbReference type="EMBL" id="MTD13894.1"/>
    </source>
</evidence>
<dbReference type="AlphaFoldDB" id="A0A7K1FLX8"/>
<proteinExistence type="inferred from homology"/>
<sequence>MKPPPERQDASPADQATVRRLNLALVLRAVLAAGTTSRSALAETTGLRKNTVSSLVGELVSRGLLREGPVLRGAIGRPTRVIEADRGTVCFVGLEINLGYLAAVVLDIAGRPVTRRRIGWDAATLGPVTTLARAADLVAALLDAAAEEGRLISRLHVALPGLVDTGRGVLAHAPNLHWVDIDVVGVLAGHLGLDTRHIGIDNDANLAALAEWAVGPAAGTDDLLFVTGETGIGGGVIAGGQLLRGASGYFGEIGHMAVTDVGTRCGCGRLGCWETEIGLQALVRAMVGPGDPLVDPAVPLDTRLEEIRRRAESGQPAVLAALDTVGRHLGRGSAALVNIFNPSVVVFGGYIAALADLLAPAVALELAARVVQPEGPCAVRWSVHGFEAAALGGAHAGIELVKADPTLVPVHLPVQPGAREDSISPELPNSTEELPTRKAIA</sequence>
<dbReference type="PANTHER" id="PTHR18964">
    <property type="entry name" value="ROK (REPRESSOR, ORF, KINASE) FAMILY"/>
    <property type="match status" value="1"/>
</dbReference>
<keyword evidence="4" id="KW-1185">Reference proteome</keyword>
<dbReference type="Proteomes" id="UP000460221">
    <property type="component" value="Unassembled WGS sequence"/>
</dbReference>
<dbReference type="RefSeq" id="WP_154767643.1">
    <property type="nucleotide sequence ID" value="NZ_WLYK01000001.1"/>
</dbReference>
<reference evidence="3 4" key="1">
    <citation type="submission" date="2019-11" db="EMBL/GenBank/DDBJ databases">
        <authorList>
            <person name="Jiang L.-Q."/>
        </authorList>
    </citation>
    <scope>NUCLEOTIDE SEQUENCE [LARGE SCALE GENOMIC DNA]</scope>
    <source>
        <strain evidence="3 4">YIM 132087</strain>
    </source>
</reference>
<organism evidence="3 4">
    <name type="scientific">Nakamurella alba</name>
    <dbReference type="NCBI Taxonomy" id="2665158"/>
    <lineage>
        <taxon>Bacteria</taxon>
        <taxon>Bacillati</taxon>
        <taxon>Actinomycetota</taxon>
        <taxon>Actinomycetes</taxon>
        <taxon>Nakamurellales</taxon>
        <taxon>Nakamurellaceae</taxon>
        <taxon>Nakamurella</taxon>
    </lineage>
</organism>
<feature type="region of interest" description="Disordered" evidence="2">
    <location>
        <begin position="415"/>
        <end position="441"/>
    </location>
</feature>
<dbReference type="InterPro" id="IPR036390">
    <property type="entry name" value="WH_DNA-bd_sf"/>
</dbReference>
<protein>
    <submittedName>
        <fullName evidence="3">ROK family protein</fullName>
    </submittedName>
</protein>
<comment type="caution">
    <text evidence="3">The sequence shown here is derived from an EMBL/GenBank/DDBJ whole genome shotgun (WGS) entry which is preliminary data.</text>
</comment>
<dbReference type="SUPFAM" id="SSF53067">
    <property type="entry name" value="Actin-like ATPase domain"/>
    <property type="match status" value="1"/>
</dbReference>